<evidence type="ECO:0000313" key="6">
    <source>
        <dbReference type="EMBL" id="GMA91758.1"/>
    </source>
</evidence>
<dbReference type="InterPro" id="IPR050109">
    <property type="entry name" value="HTH-type_TetR-like_transc_reg"/>
</dbReference>
<dbReference type="InterPro" id="IPR036271">
    <property type="entry name" value="Tet_transcr_reg_TetR-rel_C_sf"/>
</dbReference>
<dbReference type="Gene3D" id="1.10.357.10">
    <property type="entry name" value="Tetracycline Repressor, domain 2"/>
    <property type="match status" value="1"/>
</dbReference>
<keyword evidence="7" id="KW-1185">Reference proteome</keyword>
<evidence type="ECO:0000256" key="3">
    <source>
        <dbReference type="ARBA" id="ARBA00023163"/>
    </source>
</evidence>
<feature type="DNA-binding region" description="H-T-H motif" evidence="4">
    <location>
        <begin position="34"/>
        <end position="53"/>
    </location>
</feature>
<evidence type="ECO:0000256" key="4">
    <source>
        <dbReference type="PROSITE-ProRule" id="PRU00335"/>
    </source>
</evidence>
<gene>
    <name evidence="6" type="ORF">GCM10025869_22870</name>
</gene>
<dbReference type="SUPFAM" id="SSF48498">
    <property type="entry name" value="Tetracyclin repressor-like, C-terminal domain"/>
    <property type="match status" value="1"/>
</dbReference>
<dbReference type="Proteomes" id="UP001157069">
    <property type="component" value="Unassembled WGS sequence"/>
</dbReference>
<reference evidence="7" key="1">
    <citation type="journal article" date="2019" name="Int. J. Syst. Evol. Microbiol.">
        <title>The Global Catalogue of Microorganisms (GCM) 10K type strain sequencing project: providing services to taxonomists for standard genome sequencing and annotation.</title>
        <authorList>
            <consortium name="The Broad Institute Genomics Platform"/>
            <consortium name="The Broad Institute Genome Sequencing Center for Infectious Disease"/>
            <person name="Wu L."/>
            <person name="Ma J."/>
        </authorList>
    </citation>
    <scope>NUCLEOTIDE SEQUENCE [LARGE SCALE GENOMIC DNA]</scope>
    <source>
        <strain evidence="7">NBRC 108755</strain>
    </source>
</reference>
<comment type="caution">
    <text evidence="6">The sequence shown here is derived from an EMBL/GenBank/DDBJ whole genome shotgun (WGS) entry which is preliminary data.</text>
</comment>
<keyword evidence="1" id="KW-0805">Transcription regulation</keyword>
<dbReference type="EMBL" id="BSVA01000001">
    <property type="protein sequence ID" value="GMA91758.1"/>
    <property type="molecule type" value="Genomic_DNA"/>
</dbReference>
<organism evidence="6 7">
    <name type="scientific">Homoserinibacter gongjuensis</name>
    <dbReference type="NCBI Taxonomy" id="1162968"/>
    <lineage>
        <taxon>Bacteria</taxon>
        <taxon>Bacillati</taxon>
        <taxon>Actinomycetota</taxon>
        <taxon>Actinomycetes</taxon>
        <taxon>Micrococcales</taxon>
        <taxon>Microbacteriaceae</taxon>
        <taxon>Homoserinibacter</taxon>
    </lineage>
</organism>
<protein>
    <submittedName>
        <fullName evidence="6">TetR family transcriptional regulator</fullName>
    </submittedName>
</protein>
<dbReference type="InterPro" id="IPR001647">
    <property type="entry name" value="HTH_TetR"/>
</dbReference>
<sequence length="215" mass="23701">MARARAERREVAESRERILDAAEVFFAEHGVDASLHRLAELAGLGNATLFRRFPSRDDLIRALYDRAVARVDDLVAIIERNEQPGWDRLQAFAYGSVELMFALPVLPAVMRRMAEIDPDYRPGDRWVAPLLRDLELAQADGVVRADARGYDVASIPLALGGMAHLADPMRHILGMRLVAIMLDGLRAPGATPLESISLTLEAYHRGVHGLDGTGD</sequence>
<keyword evidence="2 4" id="KW-0238">DNA-binding</keyword>
<dbReference type="Pfam" id="PF00440">
    <property type="entry name" value="TetR_N"/>
    <property type="match status" value="1"/>
</dbReference>
<accession>A0ABQ6JWJ4</accession>
<evidence type="ECO:0000256" key="2">
    <source>
        <dbReference type="ARBA" id="ARBA00023125"/>
    </source>
</evidence>
<dbReference type="PANTHER" id="PTHR30055:SF234">
    <property type="entry name" value="HTH-TYPE TRANSCRIPTIONAL REGULATOR BETI"/>
    <property type="match status" value="1"/>
</dbReference>
<evidence type="ECO:0000313" key="7">
    <source>
        <dbReference type="Proteomes" id="UP001157069"/>
    </source>
</evidence>
<dbReference type="PROSITE" id="PS50977">
    <property type="entry name" value="HTH_TETR_2"/>
    <property type="match status" value="1"/>
</dbReference>
<dbReference type="PANTHER" id="PTHR30055">
    <property type="entry name" value="HTH-TYPE TRANSCRIPTIONAL REGULATOR RUTR"/>
    <property type="match status" value="1"/>
</dbReference>
<evidence type="ECO:0000259" key="5">
    <source>
        <dbReference type="PROSITE" id="PS50977"/>
    </source>
</evidence>
<name>A0ABQ6JWJ4_9MICO</name>
<feature type="domain" description="HTH tetR-type" evidence="5">
    <location>
        <begin position="12"/>
        <end position="71"/>
    </location>
</feature>
<dbReference type="PRINTS" id="PR00455">
    <property type="entry name" value="HTHTETR"/>
</dbReference>
<keyword evidence="3" id="KW-0804">Transcription</keyword>
<proteinExistence type="predicted"/>
<dbReference type="RefSeq" id="WP_284300259.1">
    <property type="nucleotide sequence ID" value="NZ_BSVA01000001.1"/>
</dbReference>
<dbReference type="SUPFAM" id="SSF46689">
    <property type="entry name" value="Homeodomain-like"/>
    <property type="match status" value="1"/>
</dbReference>
<dbReference type="InterPro" id="IPR009057">
    <property type="entry name" value="Homeodomain-like_sf"/>
</dbReference>
<evidence type="ECO:0000256" key="1">
    <source>
        <dbReference type="ARBA" id="ARBA00023015"/>
    </source>
</evidence>